<evidence type="ECO:0008006" key="13">
    <source>
        <dbReference type="Google" id="ProtNLM"/>
    </source>
</evidence>
<dbReference type="PANTHER" id="PTHR32285">
    <property type="entry name" value="PROTEIN TRICHOME BIREFRINGENCE-LIKE 9-RELATED"/>
    <property type="match status" value="1"/>
</dbReference>
<gene>
    <name evidence="11" type="ORF">NE237_032212</name>
</gene>
<organism evidence="11 12">
    <name type="scientific">Protea cynaroides</name>
    <dbReference type="NCBI Taxonomy" id="273540"/>
    <lineage>
        <taxon>Eukaryota</taxon>
        <taxon>Viridiplantae</taxon>
        <taxon>Streptophyta</taxon>
        <taxon>Embryophyta</taxon>
        <taxon>Tracheophyta</taxon>
        <taxon>Spermatophyta</taxon>
        <taxon>Magnoliopsida</taxon>
        <taxon>Proteales</taxon>
        <taxon>Proteaceae</taxon>
        <taxon>Protea</taxon>
    </lineage>
</organism>
<sequence length="366" mass="41222">MGIGFHQNNFFYLAFLLLISSCLHLPTVKPEDHRNINALASSACDFYHGSWVTGSSPFYDTSSCPFIDKEFDCQKNGRPDKLYLSYRWKPTACDLPRFDGLDFLRRFKGKKIMFVGDSLSDNQWQSLTCMLHTAVPQAKYNLETQGSISTFTFPDNGVSVVFNHNVFLVDLVTEKIGRVLKLDSITSGDSWKNAEVLIFNTWHWWVHKGEKQPWDYIEDGGKTYEDMDRLVAFEKGLTTWSKWVDTNINPATTRVFFQGISPTHYAGNDWNEPKGTCKGQTQPVSGPTYPGSSPPAAAVVKNVLRKMSKPVELLDVTTLSQLRKDGHPSVYGNDGVDCSHWCLAGVPDTWNHLLYASIVLNNAGKQ</sequence>
<evidence type="ECO:0000313" key="12">
    <source>
        <dbReference type="Proteomes" id="UP001141806"/>
    </source>
</evidence>
<evidence type="ECO:0000259" key="9">
    <source>
        <dbReference type="Pfam" id="PF13839"/>
    </source>
</evidence>
<feature type="domain" description="Trichome birefringence-like N-terminal" evidence="10">
    <location>
        <begin position="43"/>
        <end position="94"/>
    </location>
</feature>
<dbReference type="InterPro" id="IPR025846">
    <property type="entry name" value="TBL_N"/>
</dbReference>
<evidence type="ECO:0000256" key="4">
    <source>
        <dbReference type="ARBA" id="ARBA00022968"/>
    </source>
</evidence>
<evidence type="ECO:0000259" key="10">
    <source>
        <dbReference type="Pfam" id="PF14416"/>
    </source>
</evidence>
<evidence type="ECO:0000256" key="6">
    <source>
        <dbReference type="ARBA" id="ARBA00023136"/>
    </source>
</evidence>
<evidence type="ECO:0000256" key="7">
    <source>
        <dbReference type="SAM" id="MobiDB-lite"/>
    </source>
</evidence>
<dbReference type="GO" id="GO:0016413">
    <property type="term" value="F:O-acetyltransferase activity"/>
    <property type="evidence" value="ECO:0007669"/>
    <property type="project" value="InterPro"/>
</dbReference>
<comment type="subcellular location">
    <subcellularLocation>
        <location evidence="1">Membrane</location>
        <topology evidence="1">Single-pass membrane protein</topology>
    </subcellularLocation>
</comment>
<evidence type="ECO:0000256" key="8">
    <source>
        <dbReference type="SAM" id="SignalP"/>
    </source>
</evidence>
<dbReference type="Pfam" id="PF14416">
    <property type="entry name" value="PMR5N"/>
    <property type="match status" value="1"/>
</dbReference>
<keyword evidence="8" id="KW-0732">Signal</keyword>
<evidence type="ECO:0000256" key="2">
    <source>
        <dbReference type="ARBA" id="ARBA00007727"/>
    </source>
</evidence>
<evidence type="ECO:0000256" key="1">
    <source>
        <dbReference type="ARBA" id="ARBA00004167"/>
    </source>
</evidence>
<reference evidence="11" key="1">
    <citation type="journal article" date="2023" name="Plant J.">
        <title>The genome of the king protea, Protea cynaroides.</title>
        <authorList>
            <person name="Chang J."/>
            <person name="Duong T.A."/>
            <person name="Schoeman C."/>
            <person name="Ma X."/>
            <person name="Roodt D."/>
            <person name="Barker N."/>
            <person name="Li Z."/>
            <person name="Van de Peer Y."/>
            <person name="Mizrachi E."/>
        </authorList>
    </citation>
    <scope>NUCLEOTIDE SEQUENCE</scope>
    <source>
        <tissue evidence="11">Young leaves</tissue>
    </source>
</reference>
<feature type="region of interest" description="Disordered" evidence="7">
    <location>
        <begin position="271"/>
        <end position="293"/>
    </location>
</feature>
<name>A0A9Q0R3B6_9MAGN</name>
<dbReference type="GO" id="GO:0005794">
    <property type="term" value="C:Golgi apparatus"/>
    <property type="evidence" value="ECO:0007669"/>
    <property type="project" value="TreeGrafter"/>
</dbReference>
<dbReference type="AlphaFoldDB" id="A0A9Q0R3B6"/>
<feature type="chain" id="PRO_5040174297" description="Trichome birefringence-like N-terminal domain-containing protein" evidence="8">
    <location>
        <begin position="25"/>
        <end position="366"/>
    </location>
</feature>
<dbReference type="InterPro" id="IPR029962">
    <property type="entry name" value="TBL"/>
</dbReference>
<dbReference type="PANTHER" id="PTHR32285:SF206">
    <property type="entry name" value="PROTEIN TRICHOME BIREFRINGENCE-LIKE 37"/>
    <property type="match status" value="1"/>
</dbReference>
<dbReference type="InterPro" id="IPR026057">
    <property type="entry name" value="TBL_C"/>
</dbReference>
<feature type="domain" description="Trichome birefringence-like C-terminal" evidence="9">
    <location>
        <begin position="95"/>
        <end position="356"/>
    </location>
</feature>
<protein>
    <recommendedName>
        <fullName evidence="13">Trichome birefringence-like N-terminal domain-containing protein</fullName>
    </recommendedName>
</protein>
<feature type="signal peptide" evidence="8">
    <location>
        <begin position="1"/>
        <end position="24"/>
    </location>
</feature>
<keyword evidence="5" id="KW-1133">Transmembrane helix</keyword>
<keyword evidence="3" id="KW-0812">Transmembrane</keyword>
<evidence type="ECO:0000313" key="11">
    <source>
        <dbReference type="EMBL" id="KAJ4981375.1"/>
    </source>
</evidence>
<dbReference type="Proteomes" id="UP001141806">
    <property type="component" value="Unassembled WGS sequence"/>
</dbReference>
<evidence type="ECO:0000256" key="5">
    <source>
        <dbReference type="ARBA" id="ARBA00022989"/>
    </source>
</evidence>
<dbReference type="OrthoDB" id="630188at2759"/>
<keyword evidence="4" id="KW-0735">Signal-anchor</keyword>
<comment type="similarity">
    <text evidence="2">Belongs to the PC-esterase family. TBL subfamily.</text>
</comment>
<evidence type="ECO:0000256" key="3">
    <source>
        <dbReference type="ARBA" id="ARBA00022692"/>
    </source>
</evidence>
<proteinExistence type="inferred from homology"/>
<dbReference type="Pfam" id="PF13839">
    <property type="entry name" value="PC-Esterase"/>
    <property type="match status" value="1"/>
</dbReference>
<dbReference type="GO" id="GO:0016020">
    <property type="term" value="C:membrane"/>
    <property type="evidence" value="ECO:0007669"/>
    <property type="project" value="UniProtKB-SubCell"/>
</dbReference>
<dbReference type="EMBL" id="JAMYWD010000001">
    <property type="protein sequence ID" value="KAJ4981375.1"/>
    <property type="molecule type" value="Genomic_DNA"/>
</dbReference>
<accession>A0A9Q0R3B6</accession>
<keyword evidence="6" id="KW-0472">Membrane</keyword>
<keyword evidence="12" id="KW-1185">Reference proteome</keyword>
<comment type="caution">
    <text evidence="11">The sequence shown here is derived from an EMBL/GenBank/DDBJ whole genome shotgun (WGS) entry which is preliminary data.</text>
</comment>